<accession>A0A6C0KLJ2</accession>
<dbReference type="Gene3D" id="3.40.50.12760">
    <property type="match status" value="1"/>
</dbReference>
<evidence type="ECO:0000259" key="1">
    <source>
        <dbReference type="Pfam" id="PF01728"/>
    </source>
</evidence>
<dbReference type="InterPro" id="IPR002877">
    <property type="entry name" value="RNA_MeTrfase_FtsJ_dom"/>
</dbReference>
<dbReference type="AlphaFoldDB" id="A0A6C0KLJ2"/>
<dbReference type="GO" id="GO:0004483">
    <property type="term" value="F:methyltransferase cap1 activity"/>
    <property type="evidence" value="ECO:0007669"/>
    <property type="project" value="TreeGrafter"/>
</dbReference>
<dbReference type="PANTHER" id="PTHR16121">
    <property type="entry name" value="CAP-SPECIFIC MRNA (NUCLEOSIDE-2'-O-)-METHYLTRANSFERASE 1-RELATED"/>
    <property type="match status" value="1"/>
</dbReference>
<name>A0A6C0KLJ2_9ZZZZ</name>
<feature type="domain" description="Ribosomal RNA methyltransferase FtsJ" evidence="1">
    <location>
        <begin position="88"/>
        <end position="284"/>
    </location>
</feature>
<dbReference type="SUPFAM" id="SSF53335">
    <property type="entry name" value="S-adenosyl-L-methionine-dependent methyltransferases"/>
    <property type="match status" value="1"/>
</dbReference>
<dbReference type="InterPro" id="IPR050851">
    <property type="entry name" value="mRNA_Cap_2O-Ribose_MeTrfase"/>
</dbReference>
<protein>
    <recommendedName>
        <fullName evidence="1">Ribosomal RNA methyltransferase FtsJ domain-containing protein</fullName>
    </recommendedName>
</protein>
<sequence length="391" mass="46401">MYILNDFLFSITANDINVLYDSSEKTNHHVINPSLQEYLFNIKTEIDKYQDKWDEYKKLTNKYEFINTCIFMDKIKQNSCVCSYKPISRSYFKMIEILNHFRFEFPSKINSFHLAEGPGGFIEALQMFRSNVNDKYVGMTLIEPQSDIPKWNKIQQFMKSNKNIRIESGPKHDGNLYFKHNLLYLMKTQKNKYDFITADGGFDYSIDFNKQEELSINLIFCEMLYALVLQKPGGSFVLKIFDIFYETTTEILYLLSYFYKQVFVYKPNTSREANSEKYIICKGFIIGENYNSIVQKLIENFDDLSKQKIHKIFNFDLNSYFLSKIQEINAIYGQQQVENILNTINSIQDDNCNHKDKLIKIKQTNIERCIKWCKKNNQPVYSMIIQQYAYT</sequence>
<dbReference type="GO" id="GO:0005737">
    <property type="term" value="C:cytoplasm"/>
    <property type="evidence" value="ECO:0007669"/>
    <property type="project" value="TreeGrafter"/>
</dbReference>
<dbReference type="EMBL" id="MN740922">
    <property type="protein sequence ID" value="QHU18041.1"/>
    <property type="molecule type" value="Genomic_DNA"/>
</dbReference>
<dbReference type="GO" id="GO:0032259">
    <property type="term" value="P:methylation"/>
    <property type="evidence" value="ECO:0007669"/>
    <property type="project" value="InterPro"/>
</dbReference>
<dbReference type="GO" id="GO:0006370">
    <property type="term" value="P:7-methylguanosine mRNA capping"/>
    <property type="evidence" value="ECO:0007669"/>
    <property type="project" value="TreeGrafter"/>
</dbReference>
<dbReference type="GO" id="GO:0005634">
    <property type="term" value="C:nucleus"/>
    <property type="evidence" value="ECO:0007669"/>
    <property type="project" value="UniProtKB-ARBA"/>
</dbReference>
<organism evidence="2">
    <name type="scientific">viral metagenome</name>
    <dbReference type="NCBI Taxonomy" id="1070528"/>
    <lineage>
        <taxon>unclassified sequences</taxon>
        <taxon>metagenomes</taxon>
        <taxon>organismal metagenomes</taxon>
    </lineage>
</organism>
<evidence type="ECO:0000313" key="2">
    <source>
        <dbReference type="EMBL" id="QHU18041.1"/>
    </source>
</evidence>
<reference evidence="2" key="1">
    <citation type="journal article" date="2020" name="Nature">
        <title>Giant virus diversity and host interactions through global metagenomics.</title>
        <authorList>
            <person name="Schulz F."/>
            <person name="Roux S."/>
            <person name="Paez-Espino D."/>
            <person name="Jungbluth S."/>
            <person name="Walsh D.A."/>
            <person name="Denef V.J."/>
            <person name="McMahon K.D."/>
            <person name="Konstantinidis K.T."/>
            <person name="Eloe-Fadrosh E.A."/>
            <person name="Kyrpides N.C."/>
            <person name="Woyke T."/>
        </authorList>
    </citation>
    <scope>NUCLEOTIDE SEQUENCE</scope>
    <source>
        <strain evidence="2">GVMAG-S-3300012919-55</strain>
    </source>
</reference>
<dbReference type="Pfam" id="PF01728">
    <property type="entry name" value="FtsJ"/>
    <property type="match status" value="1"/>
</dbReference>
<dbReference type="InterPro" id="IPR029063">
    <property type="entry name" value="SAM-dependent_MTases_sf"/>
</dbReference>
<proteinExistence type="predicted"/>
<dbReference type="PANTHER" id="PTHR16121:SF0">
    <property type="entry name" value="CAP-SPECIFIC MRNA (NUCLEOSIDE-2'-O-)-METHYLTRANSFERASE 1"/>
    <property type="match status" value="1"/>
</dbReference>